<proteinExistence type="predicted"/>
<dbReference type="EMBL" id="CP045890">
    <property type="protein sequence ID" value="QQP55870.1"/>
    <property type="molecule type" value="Genomic_DNA"/>
</dbReference>
<accession>A0A7T8KHC6</accession>
<evidence type="ECO:0000313" key="2">
    <source>
        <dbReference type="Proteomes" id="UP000595437"/>
    </source>
</evidence>
<dbReference type="Proteomes" id="UP000595437">
    <property type="component" value="Chromosome 1"/>
</dbReference>
<protein>
    <submittedName>
        <fullName evidence="1">Uncharacterized protein</fullName>
    </submittedName>
</protein>
<evidence type="ECO:0000313" key="1">
    <source>
        <dbReference type="EMBL" id="QQP55870.1"/>
    </source>
</evidence>
<keyword evidence="2" id="KW-1185">Reference proteome</keyword>
<reference evidence="2" key="1">
    <citation type="submission" date="2021-01" db="EMBL/GenBank/DDBJ databases">
        <title>Caligus Genome Assembly.</title>
        <authorList>
            <person name="Gallardo-Escarate C."/>
        </authorList>
    </citation>
    <scope>NUCLEOTIDE SEQUENCE [LARGE SCALE GENOMIC DNA]</scope>
</reference>
<feature type="non-terminal residue" evidence="1">
    <location>
        <position position="67"/>
    </location>
</feature>
<organism evidence="1 2">
    <name type="scientific">Caligus rogercresseyi</name>
    <name type="common">Sea louse</name>
    <dbReference type="NCBI Taxonomy" id="217165"/>
    <lineage>
        <taxon>Eukaryota</taxon>
        <taxon>Metazoa</taxon>
        <taxon>Ecdysozoa</taxon>
        <taxon>Arthropoda</taxon>
        <taxon>Crustacea</taxon>
        <taxon>Multicrustacea</taxon>
        <taxon>Hexanauplia</taxon>
        <taxon>Copepoda</taxon>
        <taxon>Siphonostomatoida</taxon>
        <taxon>Caligidae</taxon>
        <taxon>Caligus</taxon>
    </lineage>
</organism>
<gene>
    <name evidence="1" type="ORF">FKW44_000332</name>
</gene>
<dbReference type="AlphaFoldDB" id="A0A7T8KHC6"/>
<sequence length="67" mass="7485">MGSIVLPLKQRSTNRRDGIFRENAVYLAVADTLLVYRKIASGSVGFTYSCFVKELAIRTLVFNKAKS</sequence>
<name>A0A7T8KHC6_CALRO</name>